<dbReference type="AlphaFoldDB" id="A0A5C6EK68"/>
<dbReference type="Pfam" id="PF04087">
    <property type="entry name" value="DUF389"/>
    <property type="match status" value="1"/>
</dbReference>
<dbReference type="PANTHER" id="PTHR20992">
    <property type="entry name" value="AT15442P-RELATED"/>
    <property type="match status" value="1"/>
</dbReference>
<keyword evidence="1" id="KW-0812">Transmembrane</keyword>
<comment type="caution">
    <text evidence="2">The sequence shown here is derived from an EMBL/GenBank/DDBJ whole genome shotgun (WGS) entry which is preliminary data.</text>
</comment>
<keyword evidence="1" id="KW-1133">Transmembrane helix</keyword>
<feature type="transmembrane region" description="Helical" evidence="1">
    <location>
        <begin position="451"/>
        <end position="469"/>
    </location>
</feature>
<feature type="transmembrane region" description="Helical" evidence="1">
    <location>
        <begin position="250"/>
        <end position="268"/>
    </location>
</feature>
<accession>A0A5C6EK68</accession>
<feature type="transmembrane region" description="Helical" evidence="1">
    <location>
        <begin position="373"/>
        <end position="396"/>
    </location>
</feature>
<evidence type="ECO:0000313" key="2">
    <source>
        <dbReference type="EMBL" id="TWU49208.1"/>
    </source>
</evidence>
<feature type="transmembrane region" description="Helical" evidence="1">
    <location>
        <begin position="408"/>
        <end position="431"/>
    </location>
</feature>
<evidence type="ECO:0000313" key="3">
    <source>
        <dbReference type="Proteomes" id="UP000317977"/>
    </source>
</evidence>
<gene>
    <name evidence="2" type="ORF">Poly59_38220</name>
</gene>
<protein>
    <recommendedName>
        <fullName evidence="4">DUF389 domain-containing protein</fullName>
    </recommendedName>
</protein>
<organism evidence="2 3">
    <name type="scientific">Rubripirellula reticaptiva</name>
    <dbReference type="NCBI Taxonomy" id="2528013"/>
    <lineage>
        <taxon>Bacteria</taxon>
        <taxon>Pseudomonadati</taxon>
        <taxon>Planctomycetota</taxon>
        <taxon>Planctomycetia</taxon>
        <taxon>Pirellulales</taxon>
        <taxon>Pirellulaceae</taxon>
        <taxon>Rubripirellula</taxon>
    </lineage>
</organism>
<evidence type="ECO:0008006" key="4">
    <source>
        <dbReference type="Google" id="ProtNLM"/>
    </source>
</evidence>
<sequence length="478" mass="51947">MSVVLVIGCEDEFRLALSWCKRLARNDETLIRIAIRGLDRNVLTEQIRRTAAERLEVSSDRLTVDTVDESVDAVLEYLAESHAKRLLICYQSNDHSWQQTLFERATCDVLWIHVGSDVGSESIGRIYGIDSGKESISTRLGESMLGVASDESYRFEGDESNDLAADAAEGDLVLVGVDPLSDSESLYRWARKRISQSSVANFAVVRDGDTLIDNAAARIRKWFASIAPPMDREQRTALAQDVEIGSRPNLEFFALISAAAMMAAFGLVQDSAAVIIGAMLIAPLMTPILGAGLALAHGNRPLFQSSLLTIVLGFIGALLSSILMGWMVGLFQELKATDEMWARCRPSPLDFGVGMIGGLAASYARTRTHLSSALAGAAIAAALVPPISTAGLQIAMGNWYPTEKGFPIAGPLLLVSVNVLTIMIGSSFILWARGMRSETKIDARSRWSLRVLASLLCIVLLALIWLLRWSEAEMSLGQ</sequence>
<evidence type="ECO:0000256" key="1">
    <source>
        <dbReference type="SAM" id="Phobius"/>
    </source>
</evidence>
<dbReference type="InterPro" id="IPR005240">
    <property type="entry name" value="DUF389"/>
</dbReference>
<feature type="transmembrane region" description="Helical" evidence="1">
    <location>
        <begin position="307"/>
        <end position="328"/>
    </location>
</feature>
<dbReference type="RefSeq" id="WP_146535503.1">
    <property type="nucleotide sequence ID" value="NZ_SJPX01000004.1"/>
</dbReference>
<dbReference type="Proteomes" id="UP000317977">
    <property type="component" value="Unassembled WGS sequence"/>
</dbReference>
<dbReference type="PANTHER" id="PTHR20992:SF9">
    <property type="entry name" value="AT15442P-RELATED"/>
    <property type="match status" value="1"/>
</dbReference>
<reference evidence="2 3" key="1">
    <citation type="submission" date="2019-02" db="EMBL/GenBank/DDBJ databases">
        <title>Deep-cultivation of Planctomycetes and their phenomic and genomic characterization uncovers novel biology.</title>
        <authorList>
            <person name="Wiegand S."/>
            <person name="Jogler M."/>
            <person name="Boedeker C."/>
            <person name="Pinto D."/>
            <person name="Vollmers J."/>
            <person name="Rivas-Marin E."/>
            <person name="Kohn T."/>
            <person name="Peeters S.H."/>
            <person name="Heuer A."/>
            <person name="Rast P."/>
            <person name="Oberbeckmann S."/>
            <person name="Bunk B."/>
            <person name="Jeske O."/>
            <person name="Meyerdierks A."/>
            <person name="Storesund J.E."/>
            <person name="Kallscheuer N."/>
            <person name="Luecker S."/>
            <person name="Lage O.M."/>
            <person name="Pohl T."/>
            <person name="Merkel B.J."/>
            <person name="Hornburger P."/>
            <person name="Mueller R.-W."/>
            <person name="Bruemmer F."/>
            <person name="Labrenz M."/>
            <person name="Spormann A.M."/>
            <person name="Op Den Camp H."/>
            <person name="Overmann J."/>
            <person name="Amann R."/>
            <person name="Jetten M.S.M."/>
            <person name="Mascher T."/>
            <person name="Medema M.H."/>
            <person name="Devos D.P."/>
            <person name="Kaster A.-K."/>
            <person name="Ovreas L."/>
            <person name="Rohde M."/>
            <person name="Galperin M.Y."/>
            <person name="Jogler C."/>
        </authorList>
    </citation>
    <scope>NUCLEOTIDE SEQUENCE [LARGE SCALE GENOMIC DNA]</scope>
    <source>
        <strain evidence="2 3">Poly59</strain>
    </source>
</reference>
<proteinExistence type="predicted"/>
<dbReference type="OrthoDB" id="9790659at2"/>
<dbReference type="EMBL" id="SJPX01000004">
    <property type="protein sequence ID" value="TWU49208.1"/>
    <property type="molecule type" value="Genomic_DNA"/>
</dbReference>
<keyword evidence="3" id="KW-1185">Reference proteome</keyword>
<name>A0A5C6EK68_9BACT</name>
<keyword evidence="1" id="KW-0472">Membrane</keyword>
<feature type="transmembrane region" description="Helical" evidence="1">
    <location>
        <begin position="274"/>
        <end position="295"/>
    </location>
</feature>